<evidence type="ECO:0000313" key="2">
    <source>
        <dbReference type="EMBL" id="GAK53793.1"/>
    </source>
</evidence>
<dbReference type="Pfam" id="PF07796">
    <property type="entry name" value="DUF1638"/>
    <property type="match status" value="1"/>
</dbReference>
<dbReference type="STRING" id="1499966.U14_05067"/>
<evidence type="ECO:0000259" key="1">
    <source>
        <dbReference type="Pfam" id="PF07796"/>
    </source>
</evidence>
<sequence>MHIKCFACDALARVAYFCAAHSRFMVDVELLSFGLHVTPKKLRRHLQERIDAVKSDEYDTIILTYGLCGKATAGLAARAVPIVIPRAHDCITLFLGSRERYQREFEAQPGTYWYTKDYIERGSNSGVSLSIGADMSGDRQAQYEEFVEKYGKDNADYLMEAMGTWQQHYQRAAFIDMGIGDSAAVESQAQAEANRRGWTFDRLNGDLRLMQRLFDGDWRNDMLILQPGEALEMTADERIVCGVRPL</sequence>
<organism evidence="2">
    <name type="scientific">Candidatus Moduliflexus flocculans</name>
    <dbReference type="NCBI Taxonomy" id="1499966"/>
    <lineage>
        <taxon>Bacteria</taxon>
        <taxon>Candidatus Moduliflexota</taxon>
        <taxon>Candidatus Moduliflexia</taxon>
        <taxon>Candidatus Moduliflexales</taxon>
        <taxon>Candidatus Moduliflexaceae</taxon>
    </lineage>
</organism>
<feature type="domain" description="DUF1638" evidence="1">
    <location>
        <begin position="31"/>
        <end position="213"/>
    </location>
</feature>
<dbReference type="HOGENOM" id="CLU_098957_0_0_0"/>
<reference evidence="2" key="1">
    <citation type="journal article" date="2015" name="PeerJ">
        <title>First genomic representation of candidate bacterial phylum KSB3 points to enhanced environmental sensing as a trigger of wastewater bulking.</title>
        <authorList>
            <person name="Sekiguchi Y."/>
            <person name="Ohashi A."/>
            <person name="Parks D.H."/>
            <person name="Yamauchi T."/>
            <person name="Tyson G.W."/>
            <person name="Hugenholtz P."/>
        </authorList>
    </citation>
    <scope>NUCLEOTIDE SEQUENCE [LARGE SCALE GENOMIC DNA]</scope>
</reference>
<dbReference type="EMBL" id="DF820460">
    <property type="protein sequence ID" value="GAK53793.1"/>
    <property type="molecule type" value="Genomic_DNA"/>
</dbReference>
<gene>
    <name evidence="2" type="ORF">U14_05067</name>
</gene>
<dbReference type="InterPro" id="IPR012437">
    <property type="entry name" value="DUF1638"/>
</dbReference>
<protein>
    <recommendedName>
        <fullName evidence="1">DUF1638 domain-containing protein</fullName>
    </recommendedName>
</protein>
<evidence type="ECO:0000313" key="3">
    <source>
        <dbReference type="Proteomes" id="UP000030700"/>
    </source>
</evidence>
<accession>A0A081BQW2</accession>
<dbReference type="Proteomes" id="UP000030700">
    <property type="component" value="Unassembled WGS sequence"/>
</dbReference>
<keyword evidence="3" id="KW-1185">Reference proteome</keyword>
<dbReference type="AlphaFoldDB" id="A0A081BQW2"/>
<name>A0A081BQW2_9BACT</name>
<proteinExistence type="predicted"/>